<organism evidence="1">
    <name type="scientific">hydrothermal vent metagenome</name>
    <dbReference type="NCBI Taxonomy" id="652676"/>
    <lineage>
        <taxon>unclassified sequences</taxon>
        <taxon>metagenomes</taxon>
        <taxon>ecological metagenomes</taxon>
    </lineage>
</organism>
<sequence>MSVMTFYFKLLLSFFILLALNSCATEIQYLYLPGDYKLWQSFQGYGAREYSHARVYKPYFFYQETPQKNRTILIEYKYWYKYDFNMYINERKIYWQRQCKETMWKILQKGPKYVVYEWYAQECNKAESRHQLVKLMEGFDGLHRVSYSEKLKLDPKTRKEWLKIISSAFLTTEIKLYNGLNR</sequence>
<proteinExistence type="predicted"/>
<dbReference type="AlphaFoldDB" id="A0A3B1A5C9"/>
<dbReference type="EMBL" id="UOFS01000013">
    <property type="protein sequence ID" value="VAW93419.1"/>
    <property type="molecule type" value="Genomic_DNA"/>
</dbReference>
<evidence type="ECO:0000313" key="1">
    <source>
        <dbReference type="EMBL" id="VAW93419.1"/>
    </source>
</evidence>
<name>A0A3B1A5C9_9ZZZZ</name>
<reference evidence="1" key="1">
    <citation type="submission" date="2018-06" db="EMBL/GenBank/DDBJ databases">
        <authorList>
            <person name="Zhirakovskaya E."/>
        </authorList>
    </citation>
    <scope>NUCLEOTIDE SEQUENCE</scope>
</reference>
<gene>
    <name evidence="1" type="ORF">MNBD_GAMMA22-721</name>
</gene>
<protein>
    <submittedName>
        <fullName evidence="1">Uncharacterized protein</fullName>
    </submittedName>
</protein>
<accession>A0A3B1A5C9</accession>